<reference evidence="1 2" key="1">
    <citation type="journal article" date="2018" name="Front. Plant Sci.">
        <title>Red Clover (Trifolium pratense) and Zigzag Clover (T. medium) - A Picture of Genomic Similarities and Differences.</title>
        <authorList>
            <person name="Dluhosova J."/>
            <person name="Istvanek J."/>
            <person name="Nedelnik J."/>
            <person name="Repkova J."/>
        </authorList>
    </citation>
    <scope>NUCLEOTIDE SEQUENCE [LARGE SCALE GENOMIC DNA]</scope>
    <source>
        <strain evidence="2">cv. 10/8</strain>
        <tissue evidence="1">Leaf</tissue>
    </source>
</reference>
<accession>A0A392P835</accession>
<evidence type="ECO:0000313" key="1">
    <source>
        <dbReference type="EMBL" id="MCI07436.1"/>
    </source>
</evidence>
<protein>
    <submittedName>
        <fullName evidence="1">Uncharacterized protein</fullName>
    </submittedName>
</protein>
<evidence type="ECO:0000313" key="2">
    <source>
        <dbReference type="Proteomes" id="UP000265520"/>
    </source>
</evidence>
<dbReference type="Proteomes" id="UP000265520">
    <property type="component" value="Unassembled WGS sequence"/>
</dbReference>
<keyword evidence="2" id="KW-1185">Reference proteome</keyword>
<proteinExistence type="predicted"/>
<dbReference type="AlphaFoldDB" id="A0A392P835"/>
<organism evidence="1 2">
    <name type="scientific">Trifolium medium</name>
    <dbReference type="NCBI Taxonomy" id="97028"/>
    <lineage>
        <taxon>Eukaryota</taxon>
        <taxon>Viridiplantae</taxon>
        <taxon>Streptophyta</taxon>
        <taxon>Embryophyta</taxon>
        <taxon>Tracheophyta</taxon>
        <taxon>Spermatophyta</taxon>
        <taxon>Magnoliopsida</taxon>
        <taxon>eudicotyledons</taxon>
        <taxon>Gunneridae</taxon>
        <taxon>Pentapetalae</taxon>
        <taxon>rosids</taxon>
        <taxon>fabids</taxon>
        <taxon>Fabales</taxon>
        <taxon>Fabaceae</taxon>
        <taxon>Papilionoideae</taxon>
        <taxon>50 kb inversion clade</taxon>
        <taxon>NPAAA clade</taxon>
        <taxon>Hologalegina</taxon>
        <taxon>IRL clade</taxon>
        <taxon>Trifolieae</taxon>
        <taxon>Trifolium</taxon>
    </lineage>
</organism>
<dbReference type="EMBL" id="LXQA010065369">
    <property type="protein sequence ID" value="MCI07436.1"/>
    <property type="molecule type" value="Genomic_DNA"/>
</dbReference>
<name>A0A392P835_9FABA</name>
<comment type="caution">
    <text evidence="1">The sequence shown here is derived from an EMBL/GenBank/DDBJ whole genome shotgun (WGS) entry which is preliminary data.</text>
</comment>
<feature type="non-terminal residue" evidence="1">
    <location>
        <position position="1"/>
    </location>
</feature>
<sequence length="41" mass="4685">VPSPSVLEAVNHHKECLNLHVLPDQIKDNIRSFEEDEFLGD</sequence>